<dbReference type="Proteomes" id="UP000253083">
    <property type="component" value="Unassembled WGS sequence"/>
</dbReference>
<evidence type="ECO:0000313" key="3">
    <source>
        <dbReference type="EMBL" id="RBP51448.1"/>
    </source>
</evidence>
<dbReference type="Gene3D" id="3.55.50.30">
    <property type="match status" value="1"/>
</dbReference>
<keyword evidence="4" id="KW-1185">Reference proteome</keyword>
<dbReference type="PANTHER" id="PTHR30273">
    <property type="entry name" value="PERIPLASMIC SIGNAL SENSOR AND SIGMA FACTOR ACTIVATOR FECR-RELATED"/>
    <property type="match status" value="1"/>
</dbReference>
<gene>
    <name evidence="3" type="ORF">DFR28_102876</name>
</gene>
<organism evidence="3 4">
    <name type="scientific">Arenicella xantha</name>
    <dbReference type="NCBI Taxonomy" id="644221"/>
    <lineage>
        <taxon>Bacteria</taxon>
        <taxon>Pseudomonadati</taxon>
        <taxon>Pseudomonadota</taxon>
        <taxon>Gammaproteobacteria</taxon>
        <taxon>Arenicellales</taxon>
        <taxon>Arenicellaceae</taxon>
        <taxon>Arenicella</taxon>
    </lineage>
</organism>
<dbReference type="RefSeq" id="WP_113954216.1">
    <property type="nucleotide sequence ID" value="NZ_QNRT01000002.1"/>
</dbReference>
<protein>
    <submittedName>
        <fullName evidence="3">FecR family protein</fullName>
    </submittedName>
</protein>
<dbReference type="Pfam" id="PF16344">
    <property type="entry name" value="FecR_C"/>
    <property type="match status" value="1"/>
</dbReference>
<feature type="domain" description="FecR protein" evidence="1">
    <location>
        <begin position="141"/>
        <end position="232"/>
    </location>
</feature>
<dbReference type="GO" id="GO:0016989">
    <property type="term" value="F:sigma factor antagonist activity"/>
    <property type="evidence" value="ECO:0007669"/>
    <property type="project" value="TreeGrafter"/>
</dbReference>
<dbReference type="Gene3D" id="2.60.120.1440">
    <property type="match status" value="1"/>
</dbReference>
<dbReference type="EMBL" id="QNRT01000002">
    <property type="protein sequence ID" value="RBP51448.1"/>
    <property type="molecule type" value="Genomic_DNA"/>
</dbReference>
<dbReference type="InParanoid" id="A0A395JPE4"/>
<evidence type="ECO:0000313" key="4">
    <source>
        <dbReference type="Proteomes" id="UP000253083"/>
    </source>
</evidence>
<feature type="domain" description="Protein FecR C-terminal" evidence="2">
    <location>
        <begin position="282"/>
        <end position="348"/>
    </location>
</feature>
<dbReference type="InterPro" id="IPR012373">
    <property type="entry name" value="Ferrdict_sens_TM"/>
</dbReference>
<comment type="caution">
    <text evidence="3">The sequence shown here is derived from an EMBL/GenBank/DDBJ whole genome shotgun (WGS) entry which is preliminary data.</text>
</comment>
<dbReference type="AlphaFoldDB" id="A0A395JPE4"/>
<dbReference type="InterPro" id="IPR032508">
    <property type="entry name" value="FecR_C"/>
</dbReference>
<dbReference type="OrthoDB" id="9771237at2"/>
<sequence>MNTLQFPSHTDVTEGAALWIAKIDRGLSAHEERELSCWLEQSSLHGEALVKCASMWDLLDVLKPLSKFMPMADICVDAPVEPVQTAIPHAGGWGSALAASVILAIGVIGLWSWLPSGANSFADSAANSTAQLKPPRIIRHYQTAVGETTTFALSDGSLMQLNTDSKVAVEYSASERHIELIKGEVFFDVAKNAKKPFVVESGEDRVTAVGTAFSVDNTGEHSMEVIVTEGKVLVNRAPSTKAAYYADVLLIPGQRVVVRNNQPKISTEDDPSASLAWRDGFVVFNGEPLSEVVREIDRYTSLSFKITDPSLAEIPVGGYFKTGDLDQLLLVLQQNFGVASRRDGDQILLSKLPG</sequence>
<evidence type="ECO:0000259" key="2">
    <source>
        <dbReference type="Pfam" id="PF16344"/>
    </source>
</evidence>
<dbReference type="Pfam" id="PF04773">
    <property type="entry name" value="FecR"/>
    <property type="match status" value="1"/>
</dbReference>
<name>A0A395JPE4_9GAMM</name>
<dbReference type="PANTHER" id="PTHR30273:SF2">
    <property type="entry name" value="PROTEIN FECR"/>
    <property type="match status" value="1"/>
</dbReference>
<dbReference type="PIRSF" id="PIRSF018266">
    <property type="entry name" value="FecR"/>
    <property type="match status" value="1"/>
</dbReference>
<dbReference type="FunCoup" id="A0A395JPE4">
    <property type="interactions" value="76"/>
</dbReference>
<proteinExistence type="predicted"/>
<reference evidence="3 4" key="1">
    <citation type="submission" date="2018-06" db="EMBL/GenBank/DDBJ databases">
        <title>Genomic Encyclopedia of Type Strains, Phase IV (KMG-IV): sequencing the most valuable type-strain genomes for metagenomic binning, comparative biology and taxonomic classification.</title>
        <authorList>
            <person name="Goeker M."/>
        </authorList>
    </citation>
    <scope>NUCLEOTIDE SEQUENCE [LARGE SCALE GENOMIC DNA]</scope>
    <source>
        <strain evidence="3 4">DSM 24032</strain>
    </source>
</reference>
<dbReference type="InterPro" id="IPR006860">
    <property type="entry name" value="FecR"/>
</dbReference>
<accession>A0A395JPE4</accession>
<evidence type="ECO:0000259" key="1">
    <source>
        <dbReference type="Pfam" id="PF04773"/>
    </source>
</evidence>